<comment type="caution">
    <text evidence="1">The sequence shown here is derived from an EMBL/GenBank/DDBJ whole genome shotgun (WGS) entry which is preliminary data.</text>
</comment>
<organism evidence="1">
    <name type="scientific">marine sediment metagenome</name>
    <dbReference type="NCBI Taxonomy" id="412755"/>
    <lineage>
        <taxon>unclassified sequences</taxon>
        <taxon>metagenomes</taxon>
        <taxon>ecological metagenomes</taxon>
    </lineage>
</organism>
<evidence type="ECO:0000313" key="1">
    <source>
        <dbReference type="EMBL" id="KKN88348.1"/>
    </source>
</evidence>
<dbReference type="AlphaFoldDB" id="A0A0F9X9S0"/>
<gene>
    <name evidence="1" type="ORF">LCGC14_0249110</name>
</gene>
<accession>A0A0F9X9S0</accession>
<reference evidence="1" key="1">
    <citation type="journal article" date="2015" name="Nature">
        <title>Complex archaea that bridge the gap between prokaryotes and eukaryotes.</title>
        <authorList>
            <person name="Spang A."/>
            <person name="Saw J.H."/>
            <person name="Jorgensen S.L."/>
            <person name="Zaremba-Niedzwiedzka K."/>
            <person name="Martijn J."/>
            <person name="Lind A.E."/>
            <person name="van Eijk R."/>
            <person name="Schleper C."/>
            <person name="Guy L."/>
            <person name="Ettema T.J."/>
        </authorList>
    </citation>
    <scope>NUCLEOTIDE SEQUENCE</scope>
</reference>
<protein>
    <submittedName>
        <fullName evidence="1">Uncharacterized protein</fullName>
    </submittedName>
</protein>
<name>A0A0F9X9S0_9ZZZZ</name>
<dbReference type="EMBL" id="LAZR01000129">
    <property type="protein sequence ID" value="KKN88348.1"/>
    <property type="molecule type" value="Genomic_DNA"/>
</dbReference>
<sequence length="78" mass="9144">MTDEQMAAAFNEWMRVYVEEPEKFERDWQTIREFLSDTNNGTEPSYGQECVKTLRRYHELLFGRGGTTPTKLSAPPVR</sequence>
<proteinExistence type="predicted"/>